<protein>
    <submittedName>
        <fullName evidence="1">Uncharacterized protein</fullName>
    </submittedName>
</protein>
<accession>A0ACC3BNH3</accession>
<dbReference type="Proteomes" id="UP000798662">
    <property type="component" value="Chromosome 1"/>
</dbReference>
<proteinExistence type="predicted"/>
<evidence type="ECO:0000313" key="1">
    <source>
        <dbReference type="EMBL" id="KAK1859372.1"/>
    </source>
</evidence>
<gene>
    <name evidence="1" type="ORF">I4F81_001968</name>
</gene>
<organism evidence="1 2">
    <name type="scientific">Pyropia yezoensis</name>
    <name type="common">Susabi-nori</name>
    <name type="synonym">Porphyra yezoensis</name>
    <dbReference type="NCBI Taxonomy" id="2788"/>
    <lineage>
        <taxon>Eukaryota</taxon>
        <taxon>Rhodophyta</taxon>
        <taxon>Bangiophyceae</taxon>
        <taxon>Bangiales</taxon>
        <taxon>Bangiaceae</taxon>
        <taxon>Pyropia</taxon>
    </lineage>
</organism>
<comment type="caution">
    <text evidence="1">The sequence shown here is derived from an EMBL/GenBank/DDBJ whole genome shotgun (WGS) entry which is preliminary data.</text>
</comment>
<reference evidence="1" key="1">
    <citation type="submission" date="2019-11" db="EMBL/GenBank/DDBJ databases">
        <title>Nori genome reveals adaptations in red seaweeds to the harsh intertidal environment.</title>
        <authorList>
            <person name="Wang D."/>
            <person name="Mao Y."/>
        </authorList>
    </citation>
    <scope>NUCLEOTIDE SEQUENCE</scope>
    <source>
        <tissue evidence="1">Gametophyte</tissue>
    </source>
</reference>
<evidence type="ECO:0000313" key="2">
    <source>
        <dbReference type="Proteomes" id="UP000798662"/>
    </source>
</evidence>
<sequence length="204" mass="21166">MVGTLVLQLLVVGGHTGGVLSVKHAGECLDFDGSPTAVPRRLALTSPPPGPSPPLYATAFFAGCVHKLRPVTAGARLCLLYNLVMPAATAGGGVSVAPRAPRVCPATTRVRNAIRRWATEMPDAGFRHVVLRLVHKYTAGRLSMKALKPCDATLADFLLSEERPVRRGGPRDAPGGAAQAGVGYHGRGSVRGDGAVPPRAGVRG</sequence>
<keyword evidence="2" id="KW-1185">Reference proteome</keyword>
<name>A0ACC3BNH3_PYRYE</name>
<dbReference type="EMBL" id="CM020618">
    <property type="protein sequence ID" value="KAK1859372.1"/>
    <property type="molecule type" value="Genomic_DNA"/>
</dbReference>